<protein>
    <submittedName>
        <fullName evidence="2">Uncharacterized protein</fullName>
    </submittedName>
</protein>
<dbReference type="AlphaFoldDB" id="A0A517QP54"/>
<reference evidence="2 3" key="1">
    <citation type="submission" date="2019-02" db="EMBL/GenBank/DDBJ databases">
        <title>Deep-cultivation of Planctomycetes and their phenomic and genomic characterization uncovers novel biology.</title>
        <authorList>
            <person name="Wiegand S."/>
            <person name="Jogler M."/>
            <person name="Boedeker C."/>
            <person name="Pinto D."/>
            <person name="Vollmers J."/>
            <person name="Rivas-Marin E."/>
            <person name="Kohn T."/>
            <person name="Peeters S.H."/>
            <person name="Heuer A."/>
            <person name="Rast P."/>
            <person name="Oberbeckmann S."/>
            <person name="Bunk B."/>
            <person name="Jeske O."/>
            <person name="Meyerdierks A."/>
            <person name="Storesund J.E."/>
            <person name="Kallscheuer N."/>
            <person name="Luecker S."/>
            <person name="Lage O.M."/>
            <person name="Pohl T."/>
            <person name="Merkel B.J."/>
            <person name="Hornburger P."/>
            <person name="Mueller R.-W."/>
            <person name="Bruemmer F."/>
            <person name="Labrenz M."/>
            <person name="Spormann A.M."/>
            <person name="Op den Camp H."/>
            <person name="Overmann J."/>
            <person name="Amann R."/>
            <person name="Jetten M.S.M."/>
            <person name="Mascher T."/>
            <person name="Medema M.H."/>
            <person name="Devos D.P."/>
            <person name="Kaster A.-K."/>
            <person name="Ovreas L."/>
            <person name="Rohde M."/>
            <person name="Galperin M.Y."/>
            <person name="Jogler C."/>
        </authorList>
    </citation>
    <scope>NUCLEOTIDE SEQUENCE [LARGE SCALE GENOMIC DNA]</scope>
    <source>
        <strain evidence="2 3">Mal48</strain>
    </source>
</reference>
<evidence type="ECO:0000313" key="2">
    <source>
        <dbReference type="EMBL" id="QDT33384.1"/>
    </source>
</evidence>
<dbReference type="Proteomes" id="UP000315724">
    <property type="component" value="Chromosome"/>
</dbReference>
<evidence type="ECO:0000256" key="1">
    <source>
        <dbReference type="SAM" id="MobiDB-lite"/>
    </source>
</evidence>
<organism evidence="2 3">
    <name type="scientific">Thalassoglobus polymorphus</name>
    <dbReference type="NCBI Taxonomy" id="2527994"/>
    <lineage>
        <taxon>Bacteria</taxon>
        <taxon>Pseudomonadati</taxon>
        <taxon>Planctomycetota</taxon>
        <taxon>Planctomycetia</taxon>
        <taxon>Planctomycetales</taxon>
        <taxon>Planctomycetaceae</taxon>
        <taxon>Thalassoglobus</taxon>
    </lineage>
</organism>
<name>A0A517QP54_9PLAN</name>
<feature type="region of interest" description="Disordered" evidence="1">
    <location>
        <begin position="1"/>
        <end position="21"/>
    </location>
</feature>
<accession>A0A517QP54</accession>
<dbReference type="KEGG" id="tpol:Mal48_26370"/>
<evidence type="ECO:0000313" key="3">
    <source>
        <dbReference type="Proteomes" id="UP000315724"/>
    </source>
</evidence>
<proteinExistence type="predicted"/>
<sequence length="71" mass="8211">MRIQSCGLRSSQKLRRSQKTMQDFENSAIQLAVIENESGPALYEATRNFTTCEENSTLNDERIELKHRAKH</sequence>
<keyword evidence="3" id="KW-1185">Reference proteome</keyword>
<dbReference type="EMBL" id="CP036267">
    <property type="protein sequence ID" value="QDT33384.1"/>
    <property type="molecule type" value="Genomic_DNA"/>
</dbReference>
<gene>
    <name evidence="2" type="ORF">Mal48_26370</name>
</gene>